<dbReference type="Proteomes" id="UP000727506">
    <property type="component" value="Unassembled WGS sequence"/>
</dbReference>
<dbReference type="PANTHER" id="PTHR43308:SF5">
    <property type="entry name" value="S-LAYER PROTEIN _ PEPTIDOGLYCAN ENDO-BETA-N-ACETYLGLUCOSAMINIDASE"/>
    <property type="match status" value="1"/>
</dbReference>
<name>A0A943YW07_9ACTN</name>
<evidence type="ECO:0000259" key="1">
    <source>
        <dbReference type="PROSITE" id="PS51272"/>
    </source>
</evidence>
<comment type="caution">
    <text evidence="2">The sequence shown here is derived from an EMBL/GenBank/DDBJ whole genome shotgun (WGS) entry which is preliminary data.</text>
</comment>
<evidence type="ECO:0000313" key="3">
    <source>
        <dbReference type="Proteomes" id="UP000727506"/>
    </source>
</evidence>
<accession>A0A943YW07</accession>
<dbReference type="PANTHER" id="PTHR43308">
    <property type="entry name" value="OUTER MEMBRANE PROTEIN ALPHA-RELATED"/>
    <property type="match status" value="1"/>
</dbReference>
<dbReference type="EMBL" id="JAGZSV010000157">
    <property type="protein sequence ID" value="MBS6941310.1"/>
    <property type="molecule type" value="Genomic_DNA"/>
</dbReference>
<protein>
    <submittedName>
        <fullName evidence="2">S-layer homology domain-containing protein</fullName>
    </submittedName>
</protein>
<reference evidence="2" key="1">
    <citation type="submission" date="2021-02" db="EMBL/GenBank/DDBJ databases">
        <title>Infant gut strain persistence is associated with maternal origin, phylogeny, and functional potential including surface adhesion and iron acquisition.</title>
        <authorList>
            <person name="Lou Y.C."/>
        </authorList>
    </citation>
    <scope>NUCLEOTIDE SEQUENCE</scope>
    <source>
        <strain evidence="2">L2_039_000G1_dasL2_039_000G1_concoct_11</strain>
    </source>
</reference>
<gene>
    <name evidence="2" type="ORF">KH142_07545</name>
</gene>
<feature type="domain" description="SLH" evidence="1">
    <location>
        <begin position="85"/>
        <end position="149"/>
    </location>
</feature>
<sequence>NDEDANHEFDPNQSKLLDFTVSTDKLFLDVPNDAWYRDYVYDAQKVGYMKGIGDSNMFAPNESTTRAMAATVLSRMVGLTGNDEASEPFSDVEPTDWYFKEVAWAASTGIVSGYPGTDEFRPNGNVTRAEFCVMMQRYAAATDQGVALEAGEADKILAAYEDGAAVEPWCKDAVAWAVKNEVFGGYSVLNPQGDITRAEMAKMAVAFQAEPLK</sequence>
<dbReference type="AlphaFoldDB" id="A0A943YW07"/>
<feature type="non-terminal residue" evidence="2">
    <location>
        <position position="1"/>
    </location>
</feature>
<dbReference type="PROSITE" id="PS51272">
    <property type="entry name" value="SLH"/>
    <property type="match status" value="3"/>
</dbReference>
<proteinExistence type="predicted"/>
<feature type="domain" description="SLH" evidence="1">
    <location>
        <begin position="23"/>
        <end position="84"/>
    </location>
</feature>
<organism evidence="2 3">
    <name type="scientific">Slackia piriformis</name>
    <dbReference type="NCBI Taxonomy" id="626934"/>
    <lineage>
        <taxon>Bacteria</taxon>
        <taxon>Bacillati</taxon>
        <taxon>Actinomycetota</taxon>
        <taxon>Coriobacteriia</taxon>
        <taxon>Eggerthellales</taxon>
        <taxon>Eggerthellaceae</taxon>
        <taxon>Slackia</taxon>
    </lineage>
</organism>
<dbReference type="InterPro" id="IPR001119">
    <property type="entry name" value="SLH_dom"/>
</dbReference>
<dbReference type="Pfam" id="PF00395">
    <property type="entry name" value="SLH"/>
    <property type="match status" value="3"/>
</dbReference>
<dbReference type="InterPro" id="IPR051465">
    <property type="entry name" value="Cell_Envelope_Struct_Comp"/>
</dbReference>
<evidence type="ECO:0000313" key="2">
    <source>
        <dbReference type="EMBL" id="MBS6941310.1"/>
    </source>
</evidence>
<feature type="domain" description="SLH" evidence="1">
    <location>
        <begin position="157"/>
        <end position="213"/>
    </location>
</feature>